<evidence type="ECO:0000313" key="7">
    <source>
        <dbReference type="EMBL" id="EQD25761.1"/>
    </source>
</evidence>
<protein>
    <submittedName>
        <fullName evidence="7">Nodulation efficiency, NfeD</fullName>
    </submittedName>
</protein>
<comment type="caution">
    <text evidence="7">The sequence shown here is derived from an EMBL/GenBank/DDBJ whole genome shotgun (WGS) entry which is preliminary data.</text>
</comment>
<dbReference type="SUPFAM" id="SSF141322">
    <property type="entry name" value="NfeD domain-like"/>
    <property type="match status" value="1"/>
</dbReference>
<dbReference type="GO" id="GO:0005886">
    <property type="term" value="C:plasma membrane"/>
    <property type="evidence" value="ECO:0007669"/>
    <property type="project" value="TreeGrafter"/>
</dbReference>
<organism evidence="7">
    <name type="scientific">mine drainage metagenome</name>
    <dbReference type="NCBI Taxonomy" id="410659"/>
    <lineage>
        <taxon>unclassified sequences</taxon>
        <taxon>metagenomes</taxon>
        <taxon>ecological metagenomes</taxon>
    </lineage>
</organism>
<gene>
    <name evidence="7" type="ORF">B1B_19688</name>
</gene>
<reference evidence="7" key="2">
    <citation type="journal article" date="2014" name="ISME J.">
        <title>Microbial stratification in low pH oxic and suboxic macroscopic growths along an acid mine drainage.</title>
        <authorList>
            <person name="Mendez-Garcia C."/>
            <person name="Mesa V."/>
            <person name="Sprenger R.R."/>
            <person name="Richter M."/>
            <person name="Diez M.S."/>
            <person name="Solano J."/>
            <person name="Bargiela R."/>
            <person name="Golyshina O.V."/>
            <person name="Manteca A."/>
            <person name="Ramos J.L."/>
            <person name="Gallego J.R."/>
            <person name="Llorente I."/>
            <person name="Martins Dos Santos V.A."/>
            <person name="Jensen O.N."/>
            <person name="Pelaez A.I."/>
            <person name="Sanchez J."/>
            <person name="Ferrer M."/>
        </authorList>
    </citation>
    <scope>NUCLEOTIDE SEQUENCE</scope>
</reference>
<evidence type="ECO:0000256" key="3">
    <source>
        <dbReference type="ARBA" id="ARBA00022989"/>
    </source>
</evidence>
<dbReference type="PANTHER" id="PTHR33507">
    <property type="entry name" value="INNER MEMBRANE PROTEIN YBBJ"/>
    <property type="match status" value="1"/>
</dbReference>
<dbReference type="PANTHER" id="PTHR33507:SF3">
    <property type="entry name" value="INNER MEMBRANE PROTEIN YBBJ"/>
    <property type="match status" value="1"/>
</dbReference>
<dbReference type="InterPro" id="IPR002810">
    <property type="entry name" value="NfeD-like_C"/>
</dbReference>
<dbReference type="EMBL" id="AUZY01013235">
    <property type="protein sequence ID" value="EQD25761.1"/>
    <property type="molecule type" value="Genomic_DNA"/>
</dbReference>
<keyword evidence="4 5" id="KW-0472">Membrane</keyword>
<dbReference type="AlphaFoldDB" id="T0XSC9"/>
<evidence type="ECO:0000256" key="4">
    <source>
        <dbReference type="ARBA" id="ARBA00023136"/>
    </source>
</evidence>
<evidence type="ECO:0000256" key="2">
    <source>
        <dbReference type="ARBA" id="ARBA00022692"/>
    </source>
</evidence>
<evidence type="ECO:0000259" key="6">
    <source>
        <dbReference type="Pfam" id="PF01957"/>
    </source>
</evidence>
<keyword evidence="3 5" id="KW-1133">Transmembrane helix</keyword>
<feature type="transmembrane region" description="Helical" evidence="5">
    <location>
        <begin position="12"/>
        <end position="33"/>
    </location>
</feature>
<comment type="subcellular location">
    <subcellularLocation>
        <location evidence="1">Membrane</location>
        <topology evidence="1">Multi-pass membrane protein</topology>
    </subcellularLocation>
</comment>
<proteinExistence type="predicted"/>
<feature type="transmembrane region" description="Helical" evidence="5">
    <location>
        <begin position="68"/>
        <end position="89"/>
    </location>
</feature>
<sequence length="174" mass="18013">MPGSDPGRALSMVTDVQVLAVVFIIVGVAVIVLDFIHPGAFLILPGTVLLLAGILLLAFSSFNILTLAGAPLLIVGVVLVAFALAIPLYQRIAPTHPPVATTVETLVNWPAEVTTDIVPGSMHGKIRVRSETWSATASIPIPAGQRVRVVGGRGVVLNVEPLAEEPAAPSPADP</sequence>
<feature type="domain" description="NfeD-like C-terminal" evidence="6">
    <location>
        <begin position="106"/>
        <end position="161"/>
    </location>
</feature>
<accession>T0XSC9</accession>
<evidence type="ECO:0000256" key="1">
    <source>
        <dbReference type="ARBA" id="ARBA00004141"/>
    </source>
</evidence>
<dbReference type="InterPro" id="IPR052165">
    <property type="entry name" value="Membrane_assoc_protease"/>
</dbReference>
<name>T0XSC9_9ZZZZ</name>
<reference evidence="7" key="1">
    <citation type="submission" date="2013-08" db="EMBL/GenBank/DDBJ databases">
        <authorList>
            <person name="Mendez C."/>
            <person name="Richter M."/>
            <person name="Ferrer M."/>
            <person name="Sanchez J."/>
        </authorList>
    </citation>
    <scope>NUCLEOTIDE SEQUENCE</scope>
</reference>
<keyword evidence="2 5" id="KW-0812">Transmembrane</keyword>
<feature type="transmembrane region" description="Helical" evidence="5">
    <location>
        <begin position="40"/>
        <end position="62"/>
    </location>
</feature>
<dbReference type="Gene3D" id="2.40.50.140">
    <property type="entry name" value="Nucleic acid-binding proteins"/>
    <property type="match status" value="1"/>
</dbReference>
<dbReference type="InterPro" id="IPR012340">
    <property type="entry name" value="NA-bd_OB-fold"/>
</dbReference>
<evidence type="ECO:0000256" key="5">
    <source>
        <dbReference type="SAM" id="Phobius"/>
    </source>
</evidence>
<dbReference type="Pfam" id="PF01957">
    <property type="entry name" value="NfeD"/>
    <property type="match status" value="1"/>
</dbReference>